<gene>
    <name evidence="4" type="ORF">CERSUDRAFT_74759</name>
</gene>
<feature type="region of interest" description="Disordered" evidence="1">
    <location>
        <begin position="261"/>
        <end position="283"/>
    </location>
</feature>
<dbReference type="InterPro" id="IPR045340">
    <property type="entry name" value="DUF6533"/>
</dbReference>
<dbReference type="HOGENOM" id="CLU_053360_1_2_1"/>
<feature type="transmembrane region" description="Helical" evidence="2">
    <location>
        <begin position="149"/>
        <end position="172"/>
    </location>
</feature>
<feature type="transmembrane region" description="Helical" evidence="2">
    <location>
        <begin position="89"/>
        <end position="109"/>
    </location>
</feature>
<feature type="domain" description="DUF6533" evidence="3">
    <location>
        <begin position="41"/>
        <end position="79"/>
    </location>
</feature>
<keyword evidence="5" id="KW-1185">Reference proteome</keyword>
<evidence type="ECO:0000256" key="2">
    <source>
        <dbReference type="SAM" id="Phobius"/>
    </source>
</evidence>
<dbReference type="Proteomes" id="UP000016930">
    <property type="component" value="Unassembled WGS sequence"/>
</dbReference>
<evidence type="ECO:0000259" key="3">
    <source>
        <dbReference type="Pfam" id="PF20151"/>
    </source>
</evidence>
<organism evidence="4 5">
    <name type="scientific">Ceriporiopsis subvermispora (strain B)</name>
    <name type="common">White-rot fungus</name>
    <name type="synonym">Gelatoporia subvermispora</name>
    <dbReference type="NCBI Taxonomy" id="914234"/>
    <lineage>
        <taxon>Eukaryota</taxon>
        <taxon>Fungi</taxon>
        <taxon>Dikarya</taxon>
        <taxon>Basidiomycota</taxon>
        <taxon>Agaricomycotina</taxon>
        <taxon>Agaricomycetes</taxon>
        <taxon>Polyporales</taxon>
        <taxon>Gelatoporiaceae</taxon>
        <taxon>Gelatoporia</taxon>
    </lineage>
</organism>
<evidence type="ECO:0000313" key="4">
    <source>
        <dbReference type="EMBL" id="EMD35973.1"/>
    </source>
</evidence>
<dbReference type="EMBL" id="KB445799">
    <property type="protein sequence ID" value="EMD35973.1"/>
    <property type="molecule type" value="Genomic_DNA"/>
</dbReference>
<reference evidence="4 5" key="1">
    <citation type="journal article" date="2012" name="Proc. Natl. Acad. Sci. U.S.A.">
        <title>Comparative genomics of Ceriporiopsis subvermispora and Phanerochaete chrysosporium provide insight into selective ligninolysis.</title>
        <authorList>
            <person name="Fernandez-Fueyo E."/>
            <person name="Ruiz-Duenas F.J."/>
            <person name="Ferreira P."/>
            <person name="Floudas D."/>
            <person name="Hibbett D.S."/>
            <person name="Canessa P."/>
            <person name="Larrondo L.F."/>
            <person name="James T.Y."/>
            <person name="Seelenfreund D."/>
            <person name="Lobos S."/>
            <person name="Polanco R."/>
            <person name="Tello M."/>
            <person name="Honda Y."/>
            <person name="Watanabe T."/>
            <person name="Watanabe T."/>
            <person name="Ryu J.S."/>
            <person name="Kubicek C.P."/>
            <person name="Schmoll M."/>
            <person name="Gaskell J."/>
            <person name="Hammel K.E."/>
            <person name="St John F.J."/>
            <person name="Vanden Wymelenberg A."/>
            <person name="Sabat G."/>
            <person name="Splinter BonDurant S."/>
            <person name="Syed K."/>
            <person name="Yadav J.S."/>
            <person name="Doddapaneni H."/>
            <person name="Subramanian V."/>
            <person name="Lavin J.L."/>
            <person name="Oguiza J.A."/>
            <person name="Perez G."/>
            <person name="Pisabarro A.G."/>
            <person name="Ramirez L."/>
            <person name="Santoyo F."/>
            <person name="Master E."/>
            <person name="Coutinho P.M."/>
            <person name="Henrissat B."/>
            <person name="Lombard V."/>
            <person name="Magnuson J.K."/>
            <person name="Kuees U."/>
            <person name="Hori C."/>
            <person name="Igarashi K."/>
            <person name="Samejima M."/>
            <person name="Held B.W."/>
            <person name="Barry K.W."/>
            <person name="LaButti K.M."/>
            <person name="Lapidus A."/>
            <person name="Lindquist E.A."/>
            <person name="Lucas S.M."/>
            <person name="Riley R."/>
            <person name="Salamov A.A."/>
            <person name="Hoffmeister D."/>
            <person name="Schwenk D."/>
            <person name="Hadar Y."/>
            <person name="Yarden O."/>
            <person name="de Vries R.P."/>
            <person name="Wiebenga A."/>
            <person name="Stenlid J."/>
            <person name="Eastwood D."/>
            <person name="Grigoriev I.V."/>
            <person name="Berka R.M."/>
            <person name="Blanchette R.A."/>
            <person name="Kersten P."/>
            <person name="Martinez A.T."/>
            <person name="Vicuna R."/>
            <person name="Cullen D."/>
        </authorList>
    </citation>
    <scope>NUCLEOTIDE SEQUENCE [LARGE SCALE GENOMIC DNA]</scope>
    <source>
        <strain evidence="4 5">B</strain>
    </source>
</reference>
<proteinExistence type="predicted"/>
<keyword evidence="2" id="KW-0812">Transmembrane</keyword>
<feature type="transmembrane region" description="Helical" evidence="2">
    <location>
        <begin position="64"/>
        <end position="83"/>
    </location>
</feature>
<protein>
    <recommendedName>
        <fullName evidence="3">DUF6533 domain-containing protein</fullName>
    </recommendedName>
</protein>
<keyword evidence="2" id="KW-1133">Transmembrane helix</keyword>
<feature type="compositionally biased region" description="Acidic residues" evidence="1">
    <location>
        <begin position="268"/>
        <end position="283"/>
    </location>
</feature>
<evidence type="ECO:0000256" key="1">
    <source>
        <dbReference type="SAM" id="MobiDB-lite"/>
    </source>
</evidence>
<accession>M2QG09</accession>
<sequence length="283" mass="32151">MSFQYGSTLADEVVGFVQSNLVTSYCDVALATYRLTVETLTALIIYDHLRTLDKEWELVWRQRFSGFTLLFCMNRWLILALIILDMVPLFVSIPICLYALWAVGVNAYFEFVRTSSQVLFFPIIGQQCVQVADVSRSTTTKVEIVTRMCIIGADMIVMLATWLSTWASIGIFRRNNVRSELMWMLFVDGTFYFMWVFVDASAFTIPLSSIIITHFMLNLRKLALHSSESMATGLFSTDDGGIRQDRSGTHSSGFVGNMGELLDHDSNTDDPEIAWEGNEDEHY</sequence>
<feature type="transmembrane region" description="Helical" evidence="2">
    <location>
        <begin position="192"/>
        <end position="217"/>
    </location>
</feature>
<dbReference type="OrthoDB" id="2742807at2759"/>
<evidence type="ECO:0000313" key="5">
    <source>
        <dbReference type="Proteomes" id="UP000016930"/>
    </source>
</evidence>
<keyword evidence="2" id="KW-0472">Membrane</keyword>
<dbReference type="Pfam" id="PF20151">
    <property type="entry name" value="DUF6533"/>
    <property type="match status" value="1"/>
</dbReference>
<name>M2QG09_CERS8</name>
<dbReference type="AlphaFoldDB" id="M2QG09"/>